<reference evidence="13 14" key="1">
    <citation type="journal article" date="2017" name="Front. Microbiol.">
        <title>Comparative Genomic Analysis of the Class Epsilonproteobacteria and Proposed Reclassification to Epsilonbacteraeota (phyl. nov.).</title>
        <authorList>
            <person name="Waite D.W."/>
            <person name="Vanwonterghem I."/>
            <person name="Rinke C."/>
            <person name="Parks D.H."/>
            <person name="Zhang Y."/>
            <person name="Takai K."/>
            <person name="Sievert S.M."/>
            <person name="Simon J."/>
            <person name="Campbell B.J."/>
            <person name="Hanson T.E."/>
            <person name="Woyke T."/>
            <person name="Klotz M.G."/>
            <person name="Hugenholtz P."/>
        </authorList>
    </citation>
    <scope>NUCLEOTIDE SEQUENCE [LARGE SCALE GENOMIC DNA]</scope>
    <source>
        <strain evidence="13">UBA12443</strain>
    </source>
</reference>
<evidence type="ECO:0000256" key="6">
    <source>
        <dbReference type="ARBA" id="ARBA00022695"/>
    </source>
</evidence>
<dbReference type="GO" id="GO:0009435">
    <property type="term" value="P:NAD+ biosynthetic process"/>
    <property type="evidence" value="ECO:0007669"/>
    <property type="project" value="UniProtKB-UniRule"/>
</dbReference>
<gene>
    <name evidence="11 13" type="primary">nadD</name>
    <name evidence="13" type="ORF">CFH83_05045</name>
</gene>
<dbReference type="InterPro" id="IPR004821">
    <property type="entry name" value="Cyt_trans-like"/>
</dbReference>
<comment type="pathway">
    <text evidence="2 11">Cofactor biosynthesis; NAD(+) biosynthesis; deamido-NAD(+) from nicotinate D-ribonucleotide: step 1/1.</text>
</comment>
<dbReference type="HAMAP" id="MF_00244">
    <property type="entry name" value="NaMN_adenylyltr"/>
    <property type="match status" value="1"/>
</dbReference>
<name>A0A2D3WK30_9BACT</name>
<keyword evidence="9 11" id="KW-0520">NAD</keyword>
<dbReference type="SUPFAM" id="SSF52374">
    <property type="entry name" value="Nucleotidylyl transferase"/>
    <property type="match status" value="1"/>
</dbReference>
<sequence length="177" mass="20322">MKLALYGGTFDPPHAGHVAVVQEALKILPIDKLIIVPASRNPFKPYATVEGTIRYEWLREIFSHYEKVEISDFEILQQRSVYTIETLKHYAALGDEIYLIIGADNLEKLSSWHCFDELNAMVHWVVATREGREIPQNMIRLNIDVPISSTDIRTSLSSLGLEPEIEKKIITYYKEHP</sequence>
<evidence type="ECO:0000259" key="12">
    <source>
        <dbReference type="Pfam" id="PF01467"/>
    </source>
</evidence>
<dbReference type="PANTHER" id="PTHR39321:SF3">
    <property type="entry name" value="PHOSPHOPANTETHEINE ADENYLYLTRANSFERASE"/>
    <property type="match status" value="1"/>
</dbReference>
<keyword evidence="6 11" id="KW-0548">Nucleotidyltransferase</keyword>
<protein>
    <recommendedName>
        <fullName evidence="11">Probable nicotinate-nucleotide adenylyltransferase</fullName>
        <ecNumber evidence="11">2.7.7.18</ecNumber>
    </recommendedName>
    <alternativeName>
        <fullName evidence="11">Deamido-NAD(+) diphosphorylase</fullName>
    </alternativeName>
    <alternativeName>
        <fullName evidence="11">Deamido-NAD(+) pyrophosphorylase</fullName>
    </alternativeName>
    <alternativeName>
        <fullName evidence="11">Nicotinate mononucleotide adenylyltransferase</fullName>
        <shortName evidence="11">NaMN adenylyltransferase</shortName>
    </alternativeName>
</protein>
<evidence type="ECO:0000256" key="7">
    <source>
        <dbReference type="ARBA" id="ARBA00022741"/>
    </source>
</evidence>
<evidence type="ECO:0000256" key="4">
    <source>
        <dbReference type="ARBA" id="ARBA00022642"/>
    </source>
</evidence>
<dbReference type="UniPathway" id="UPA00253">
    <property type="reaction ID" value="UER00332"/>
</dbReference>
<keyword evidence="8 11" id="KW-0067">ATP-binding</keyword>
<dbReference type="AlphaFoldDB" id="A0A2D3WK30"/>
<dbReference type="InterPro" id="IPR005248">
    <property type="entry name" value="NadD/NMNAT"/>
</dbReference>
<evidence type="ECO:0000313" key="13">
    <source>
        <dbReference type="EMBL" id="DAB38656.1"/>
    </source>
</evidence>
<evidence type="ECO:0000256" key="10">
    <source>
        <dbReference type="ARBA" id="ARBA00048721"/>
    </source>
</evidence>
<dbReference type="InterPro" id="IPR014729">
    <property type="entry name" value="Rossmann-like_a/b/a_fold"/>
</dbReference>
<dbReference type="EC" id="2.7.7.18" evidence="11"/>
<proteinExistence type="inferred from homology"/>
<comment type="caution">
    <text evidence="13">The sequence shown here is derived from an EMBL/GenBank/DDBJ whole genome shotgun (WGS) entry which is preliminary data.</text>
</comment>
<evidence type="ECO:0000256" key="5">
    <source>
        <dbReference type="ARBA" id="ARBA00022679"/>
    </source>
</evidence>
<evidence type="ECO:0000256" key="11">
    <source>
        <dbReference type="HAMAP-Rule" id="MF_00244"/>
    </source>
</evidence>
<evidence type="ECO:0000256" key="1">
    <source>
        <dbReference type="ARBA" id="ARBA00002324"/>
    </source>
</evidence>
<evidence type="ECO:0000313" key="14">
    <source>
        <dbReference type="Proteomes" id="UP000228859"/>
    </source>
</evidence>
<dbReference type="EMBL" id="DLUI01000071">
    <property type="protein sequence ID" value="DAB38656.1"/>
    <property type="molecule type" value="Genomic_DNA"/>
</dbReference>
<keyword evidence="5 11" id="KW-0808">Transferase</keyword>
<dbReference type="Proteomes" id="UP000228859">
    <property type="component" value="Unassembled WGS sequence"/>
</dbReference>
<dbReference type="PANTHER" id="PTHR39321">
    <property type="entry name" value="NICOTINATE-NUCLEOTIDE ADENYLYLTRANSFERASE-RELATED"/>
    <property type="match status" value="1"/>
</dbReference>
<dbReference type="CDD" id="cd02165">
    <property type="entry name" value="NMNAT"/>
    <property type="match status" value="1"/>
</dbReference>
<dbReference type="Gene3D" id="3.40.50.620">
    <property type="entry name" value="HUPs"/>
    <property type="match status" value="1"/>
</dbReference>
<dbReference type="GO" id="GO:0004515">
    <property type="term" value="F:nicotinate-nucleotide adenylyltransferase activity"/>
    <property type="evidence" value="ECO:0007669"/>
    <property type="project" value="UniProtKB-UniRule"/>
</dbReference>
<evidence type="ECO:0000256" key="8">
    <source>
        <dbReference type="ARBA" id="ARBA00022840"/>
    </source>
</evidence>
<keyword evidence="4 11" id="KW-0662">Pyridine nucleotide biosynthesis</keyword>
<dbReference type="GO" id="GO:0005524">
    <property type="term" value="F:ATP binding"/>
    <property type="evidence" value="ECO:0007669"/>
    <property type="project" value="UniProtKB-KW"/>
</dbReference>
<evidence type="ECO:0000256" key="3">
    <source>
        <dbReference type="ARBA" id="ARBA00009014"/>
    </source>
</evidence>
<organism evidence="13 14">
    <name type="scientific">Sulfuricurvum kujiense</name>
    <dbReference type="NCBI Taxonomy" id="148813"/>
    <lineage>
        <taxon>Bacteria</taxon>
        <taxon>Pseudomonadati</taxon>
        <taxon>Campylobacterota</taxon>
        <taxon>Epsilonproteobacteria</taxon>
        <taxon>Campylobacterales</taxon>
        <taxon>Sulfurimonadaceae</taxon>
        <taxon>Sulfuricurvum</taxon>
    </lineage>
</organism>
<comment type="function">
    <text evidence="1 11">Catalyzes the reversible adenylation of nicotinate mononucleotide (NaMN) to nicotinic acid adenine dinucleotide (NaAD).</text>
</comment>
<evidence type="ECO:0000256" key="2">
    <source>
        <dbReference type="ARBA" id="ARBA00005019"/>
    </source>
</evidence>
<keyword evidence="7 11" id="KW-0547">Nucleotide-binding</keyword>
<comment type="similarity">
    <text evidence="3 11">Belongs to the NadD family.</text>
</comment>
<feature type="domain" description="Cytidyltransferase-like" evidence="12">
    <location>
        <begin position="5"/>
        <end position="154"/>
    </location>
</feature>
<evidence type="ECO:0000256" key="9">
    <source>
        <dbReference type="ARBA" id="ARBA00023027"/>
    </source>
</evidence>
<dbReference type="RefSeq" id="WP_294896522.1">
    <property type="nucleotide sequence ID" value="NZ_DLUI01000071.1"/>
</dbReference>
<comment type="catalytic activity">
    <reaction evidence="10 11">
        <text>nicotinate beta-D-ribonucleotide + ATP + H(+) = deamido-NAD(+) + diphosphate</text>
        <dbReference type="Rhea" id="RHEA:22860"/>
        <dbReference type="ChEBI" id="CHEBI:15378"/>
        <dbReference type="ChEBI" id="CHEBI:30616"/>
        <dbReference type="ChEBI" id="CHEBI:33019"/>
        <dbReference type="ChEBI" id="CHEBI:57502"/>
        <dbReference type="ChEBI" id="CHEBI:58437"/>
        <dbReference type="EC" id="2.7.7.18"/>
    </reaction>
</comment>
<dbReference type="Pfam" id="PF01467">
    <property type="entry name" value="CTP_transf_like"/>
    <property type="match status" value="1"/>
</dbReference>
<dbReference type="NCBIfam" id="TIGR00125">
    <property type="entry name" value="cyt_tran_rel"/>
    <property type="match status" value="1"/>
</dbReference>
<dbReference type="NCBIfam" id="TIGR00482">
    <property type="entry name" value="nicotinate (nicotinamide) nucleotide adenylyltransferase"/>
    <property type="match status" value="1"/>
</dbReference>
<accession>A0A2D3WK30</accession>